<dbReference type="Pfam" id="PF07679">
    <property type="entry name" value="I-set"/>
    <property type="match status" value="2"/>
</dbReference>
<dbReference type="Gene3D" id="2.60.40.10">
    <property type="entry name" value="Immunoglobulins"/>
    <property type="match status" value="2"/>
</dbReference>
<dbReference type="InterPro" id="IPR003599">
    <property type="entry name" value="Ig_sub"/>
</dbReference>
<dbReference type="InterPro" id="IPR007110">
    <property type="entry name" value="Ig-like_dom"/>
</dbReference>
<feature type="domain" description="Ig-like" evidence="1">
    <location>
        <begin position="46"/>
        <end position="83"/>
    </location>
</feature>
<proteinExistence type="predicted"/>
<dbReference type="InterPro" id="IPR036179">
    <property type="entry name" value="Ig-like_dom_sf"/>
</dbReference>
<dbReference type="PROSITE" id="PS50835">
    <property type="entry name" value="IG_LIKE"/>
    <property type="match status" value="2"/>
</dbReference>
<dbReference type="InterPro" id="IPR013098">
    <property type="entry name" value="Ig_I-set"/>
</dbReference>
<dbReference type="AlphaFoldDB" id="A0A3Q0QTE7"/>
<reference evidence="2" key="2">
    <citation type="submission" date="2025-09" db="UniProtKB">
        <authorList>
            <consortium name="Ensembl"/>
        </authorList>
    </citation>
    <scope>IDENTIFICATION</scope>
</reference>
<dbReference type="GeneTree" id="ENSGT01110000267173"/>
<dbReference type="SMART" id="SM00408">
    <property type="entry name" value="IGc2"/>
    <property type="match status" value="2"/>
</dbReference>
<evidence type="ECO:0000313" key="2">
    <source>
        <dbReference type="Ensembl" id="ENSACIP00000001557.1"/>
    </source>
</evidence>
<dbReference type="Proteomes" id="UP000261340">
    <property type="component" value="Unplaced"/>
</dbReference>
<name>A0A3Q0QTE7_AMPCI</name>
<dbReference type="SUPFAM" id="SSF48726">
    <property type="entry name" value="Immunoglobulin"/>
    <property type="match status" value="2"/>
</dbReference>
<protein>
    <recommendedName>
        <fullName evidence="1">Ig-like domain-containing protein</fullName>
    </recommendedName>
</protein>
<keyword evidence="3" id="KW-1185">Reference proteome</keyword>
<organism evidence="2 3">
    <name type="scientific">Amphilophus citrinellus</name>
    <name type="common">Midas cichlid</name>
    <name type="synonym">Cichlasoma citrinellum</name>
    <dbReference type="NCBI Taxonomy" id="61819"/>
    <lineage>
        <taxon>Eukaryota</taxon>
        <taxon>Metazoa</taxon>
        <taxon>Chordata</taxon>
        <taxon>Craniata</taxon>
        <taxon>Vertebrata</taxon>
        <taxon>Euteleostomi</taxon>
        <taxon>Actinopterygii</taxon>
        <taxon>Neopterygii</taxon>
        <taxon>Teleostei</taxon>
        <taxon>Neoteleostei</taxon>
        <taxon>Acanthomorphata</taxon>
        <taxon>Ovalentaria</taxon>
        <taxon>Cichlomorphae</taxon>
        <taxon>Cichliformes</taxon>
        <taxon>Cichlidae</taxon>
        <taxon>New World cichlids</taxon>
        <taxon>Cichlasomatinae</taxon>
        <taxon>Heroini</taxon>
        <taxon>Amphilophus</taxon>
    </lineage>
</organism>
<reference evidence="2" key="1">
    <citation type="submission" date="2025-08" db="UniProtKB">
        <authorList>
            <consortium name="Ensembl"/>
        </authorList>
    </citation>
    <scope>IDENTIFICATION</scope>
</reference>
<dbReference type="SMART" id="SM00409">
    <property type="entry name" value="IG"/>
    <property type="match status" value="1"/>
</dbReference>
<feature type="domain" description="Ig-like" evidence="1">
    <location>
        <begin position="133"/>
        <end position="222"/>
    </location>
</feature>
<sequence>DSFGICVLFFHVVPTDVTELTATQQPRGASSITEDSISSWTENIKPSFTKKLKFQSVLEGEPVQLKCKLIACPPPTILWFHNNRSISKEHRRRICTDSRITSAVPSDEEGSQNFVTQEHDDLKIAFEVTEMPPRFINPICDMETPEGTTVMFECSLMGIPSPIISWFKGDRKIPHSNKKYFHSSDGDNHFLKISKVTTQDSGVYTCRAINVVGETLCRASLVVLSAKAFSGKTRGRELTAVSLGSAKVQPQKFDLMVGNTSHDGEQVSEIELDSPIRLARG</sequence>
<dbReference type="InterPro" id="IPR003598">
    <property type="entry name" value="Ig_sub2"/>
</dbReference>
<evidence type="ECO:0000259" key="1">
    <source>
        <dbReference type="PROSITE" id="PS50835"/>
    </source>
</evidence>
<dbReference type="InterPro" id="IPR013783">
    <property type="entry name" value="Ig-like_fold"/>
</dbReference>
<dbReference type="Ensembl" id="ENSACIT00000001625.1">
    <property type="protein sequence ID" value="ENSACIP00000001557.1"/>
    <property type="gene ID" value="ENSACIG00000001292.1"/>
</dbReference>
<evidence type="ECO:0000313" key="3">
    <source>
        <dbReference type="Proteomes" id="UP000261340"/>
    </source>
</evidence>
<dbReference type="FunFam" id="2.60.40.10:FF:000779">
    <property type="entry name" value="Titin b"/>
    <property type="match status" value="1"/>
</dbReference>
<dbReference type="PANTHER" id="PTHR47633:SF16">
    <property type="entry name" value="CAVP-TARGET PROTEIN-LIKE"/>
    <property type="match status" value="1"/>
</dbReference>
<dbReference type="PANTHER" id="PTHR47633">
    <property type="entry name" value="IMMUNOGLOBULIN"/>
    <property type="match status" value="1"/>
</dbReference>
<accession>A0A3Q0QTE7</accession>